<evidence type="ECO:0000313" key="2">
    <source>
        <dbReference type="EMBL" id="GHA82228.1"/>
    </source>
</evidence>
<proteinExistence type="predicted"/>
<dbReference type="GO" id="GO:0008168">
    <property type="term" value="F:methyltransferase activity"/>
    <property type="evidence" value="ECO:0007669"/>
    <property type="project" value="UniProtKB-KW"/>
</dbReference>
<dbReference type="Pfam" id="PF02602">
    <property type="entry name" value="HEM4"/>
    <property type="match status" value="1"/>
</dbReference>
<dbReference type="SUPFAM" id="SSF69618">
    <property type="entry name" value="HemD-like"/>
    <property type="match status" value="1"/>
</dbReference>
<feature type="domain" description="Tetrapyrrole biosynthesis uroporphyrinogen III synthase" evidence="1">
    <location>
        <begin position="24"/>
        <end position="216"/>
    </location>
</feature>
<accession>A0A8J3CKA6</accession>
<dbReference type="GO" id="GO:0032259">
    <property type="term" value="P:methylation"/>
    <property type="evidence" value="ECO:0007669"/>
    <property type="project" value="UniProtKB-KW"/>
</dbReference>
<dbReference type="Proteomes" id="UP000634004">
    <property type="component" value="Unassembled WGS sequence"/>
</dbReference>
<sequence length="224" mass="24099">MTDALPLTTKIWVTRTEPAATLSAEAWTKAGFYPIVAPLLSVEKLDSKSIIPDDATLIFTSANGVRHCGLIGDDRQVYCVGDATALMAKALGFTSVTSADGDWKKLTNIIAKTSDPIVHISGSIVRGQIVDTLRAQGFDARREIVYQTRAVTSWPMDVNQIDAVALYSPMAADILMALPPRYLGHLTAYCLSENIAAPLSGMTIRIAHAPNERALIACSETPEP</sequence>
<organism evidence="2 3">
    <name type="scientific">Algimonas arctica</name>
    <dbReference type="NCBI Taxonomy" id="1479486"/>
    <lineage>
        <taxon>Bacteria</taxon>
        <taxon>Pseudomonadati</taxon>
        <taxon>Pseudomonadota</taxon>
        <taxon>Alphaproteobacteria</taxon>
        <taxon>Maricaulales</taxon>
        <taxon>Robiginitomaculaceae</taxon>
        <taxon>Algimonas</taxon>
    </lineage>
</organism>
<protein>
    <submittedName>
        <fullName evidence="2">Uroporphyrinogen III methyltransferase</fullName>
    </submittedName>
</protein>
<dbReference type="GO" id="GO:0004852">
    <property type="term" value="F:uroporphyrinogen-III synthase activity"/>
    <property type="evidence" value="ECO:0007669"/>
    <property type="project" value="InterPro"/>
</dbReference>
<comment type="caution">
    <text evidence="2">The sequence shown here is derived from an EMBL/GenBank/DDBJ whole genome shotgun (WGS) entry which is preliminary data.</text>
</comment>
<dbReference type="Gene3D" id="3.40.50.10090">
    <property type="match status" value="2"/>
</dbReference>
<keyword evidence="2" id="KW-0808">Transferase</keyword>
<dbReference type="AlphaFoldDB" id="A0A8J3CKA6"/>
<dbReference type="InterPro" id="IPR003754">
    <property type="entry name" value="4pyrrol_synth_uPrphyn_synth"/>
</dbReference>
<reference evidence="2" key="1">
    <citation type="journal article" date="2014" name="Int. J. Syst. Evol. Microbiol.">
        <title>Complete genome sequence of Corynebacterium casei LMG S-19264T (=DSM 44701T), isolated from a smear-ripened cheese.</title>
        <authorList>
            <consortium name="US DOE Joint Genome Institute (JGI-PGF)"/>
            <person name="Walter F."/>
            <person name="Albersmeier A."/>
            <person name="Kalinowski J."/>
            <person name="Ruckert C."/>
        </authorList>
    </citation>
    <scope>NUCLEOTIDE SEQUENCE</scope>
    <source>
        <strain evidence="2">KCTC 32513</strain>
    </source>
</reference>
<keyword evidence="2" id="KW-0489">Methyltransferase</keyword>
<keyword evidence="3" id="KW-1185">Reference proteome</keyword>
<dbReference type="CDD" id="cd06578">
    <property type="entry name" value="HemD"/>
    <property type="match status" value="1"/>
</dbReference>
<gene>
    <name evidence="2" type="ORF">GCM10009069_01690</name>
</gene>
<reference evidence="2" key="2">
    <citation type="submission" date="2020-09" db="EMBL/GenBank/DDBJ databases">
        <authorList>
            <person name="Sun Q."/>
            <person name="Kim S."/>
        </authorList>
    </citation>
    <scope>NUCLEOTIDE SEQUENCE</scope>
    <source>
        <strain evidence="2">KCTC 32513</strain>
    </source>
</reference>
<dbReference type="InterPro" id="IPR036108">
    <property type="entry name" value="4pyrrol_syn_uPrphyn_synt_sf"/>
</dbReference>
<evidence type="ECO:0000313" key="3">
    <source>
        <dbReference type="Proteomes" id="UP000634004"/>
    </source>
</evidence>
<dbReference type="EMBL" id="BMZH01000001">
    <property type="protein sequence ID" value="GHA82228.1"/>
    <property type="molecule type" value="Genomic_DNA"/>
</dbReference>
<evidence type="ECO:0000259" key="1">
    <source>
        <dbReference type="Pfam" id="PF02602"/>
    </source>
</evidence>
<name>A0A8J3CKA6_9PROT</name>
<dbReference type="GO" id="GO:0033014">
    <property type="term" value="P:tetrapyrrole biosynthetic process"/>
    <property type="evidence" value="ECO:0007669"/>
    <property type="project" value="InterPro"/>
</dbReference>